<dbReference type="PANTHER" id="PTHR30346:SF29">
    <property type="entry name" value="LYSR SUBSTRATE-BINDING"/>
    <property type="match status" value="1"/>
</dbReference>
<evidence type="ECO:0000256" key="3">
    <source>
        <dbReference type="ARBA" id="ARBA00023125"/>
    </source>
</evidence>
<proteinExistence type="inferred from homology"/>
<dbReference type="EMBL" id="JAVREM010000055">
    <property type="protein sequence ID" value="MDT0322144.1"/>
    <property type="molecule type" value="Genomic_DNA"/>
</dbReference>
<keyword evidence="7" id="KW-1185">Reference proteome</keyword>
<dbReference type="InterPro" id="IPR000847">
    <property type="entry name" value="LysR_HTH_N"/>
</dbReference>
<dbReference type="SUPFAM" id="SSF46785">
    <property type="entry name" value="Winged helix' DNA-binding domain"/>
    <property type="match status" value="1"/>
</dbReference>
<keyword evidence="4" id="KW-0804">Transcription</keyword>
<protein>
    <submittedName>
        <fullName evidence="6">LysR family transcriptional regulator</fullName>
    </submittedName>
</protein>
<evidence type="ECO:0000259" key="5">
    <source>
        <dbReference type="PROSITE" id="PS50931"/>
    </source>
</evidence>
<reference evidence="7" key="1">
    <citation type="submission" date="2023-07" db="EMBL/GenBank/DDBJ databases">
        <title>30 novel species of actinomycetes from the DSMZ collection.</title>
        <authorList>
            <person name="Nouioui I."/>
        </authorList>
    </citation>
    <scope>NUCLEOTIDE SEQUENCE [LARGE SCALE GENOMIC DNA]</scope>
    <source>
        <strain evidence="7">DSM 44918</strain>
    </source>
</reference>
<evidence type="ECO:0000256" key="2">
    <source>
        <dbReference type="ARBA" id="ARBA00023015"/>
    </source>
</evidence>
<keyword evidence="2" id="KW-0805">Transcription regulation</keyword>
<dbReference type="Gene3D" id="1.10.10.10">
    <property type="entry name" value="Winged helix-like DNA-binding domain superfamily/Winged helix DNA-binding domain"/>
    <property type="match status" value="1"/>
</dbReference>
<evidence type="ECO:0000313" key="7">
    <source>
        <dbReference type="Proteomes" id="UP001183420"/>
    </source>
</evidence>
<dbReference type="PROSITE" id="PS50931">
    <property type="entry name" value="HTH_LYSR"/>
    <property type="match status" value="1"/>
</dbReference>
<dbReference type="SUPFAM" id="SSF53850">
    <property type="entry name" value="Periplasmic binding protein-like II"/>
    <property type="match status" value="1"/>
</dbReference>
<dbReference type="InterPro" id="IPR036390">
    <property type="entry name" value="WH_DNA-bd_sf"/>
</dbReference>
<feature type="domain" description="HTH lysR-type" evidence="5">
    <location>
        <begin position="6"/>
        <end position="63"/>
    </location>
</feature>
<gene>
    <name evidence="6" type="ORF">RNC47_27820</name>
</gene>
<dbReference type="RefSeq" id="WP_311602611.1">
    <property type="nucleotide sequence ID" value="NZ_JAVREM010000055.1"/>
</dbReference>
<evidence type="ECO:0000256" key="1">
    <source>
        <dbReference type="ARBA" id="ARBA00009437"/>
    </source>
</evidence>
<evidence type="ECO:0000256" key="4">
    <source>
        <dbReference type="ARBA" id="ARBA00023163"/>
    </source>
</evidence>
<dbReference type="CDD" id="cd05466">
    <property type="entry name" value="PBP2_LTTR_substrate"/>
    <property type="match status" value="1"/>
</dbReference>
<dbReference type="Proteomes" id="UP001183420">
    <property type="component" value="Unassembled WGS sequence"/>
</dbReference>
<keyword evidence="3" id="KW-0238">DNA-binding</keyword>
<dbReference type="PRINTS" id="PR00039">
    <property type="entry name" value="HTHLYSR"/>
</dbReference>
<name>A0ABU2LX36_9ACTN</name>
<dbReference type="Pfam" id="PF03466">
    <property type="entry name" value="LysR_substrate"/>
    <property type="match status" value="1"/>
</dbReference>
<comment type="caution">
    <text evidence="6">The sequence shown here is derived from an EMBL/GenBank/DDBJ whole genome shotgun (WGS) entry which is preliminary data.</text>
</comment>
<sequence length="289" mass="30774">MSVVNVGITHLRAFLAVLDHGGFGSAADELGVSQSAVSHSVATLERALGVPVLVRDPGRPRPTPFGERILAPARQAVDAHATVCELAAVARSEPAGTVRLAATLSACLGVVPELLAGWKEAFPGVRVEVLEGEDDEVGEWLRDGVVELAVLVGQQPPPGVPLATDTFQALLRRDHPLAGEPVIDPVDLADDPFILSTGGCQPYIEHAYRLAGARFQWAHGVRDMGTLLAMVRGGVGVSVVPGLLATLLDHQLTMVPLTRTVSRHLSLTGPSDRPWHPLAERLTDWCRER</sequence>
<dbReference type="Gene3D" id="3.40.190.10">
    <property type="entry name" value="Periplasmic binding protein-like II"/>
    <property type="match status" value="2"/>
</dbReference>
<dbReference type="Pfam" id="PF00126">
    <property type="entry name" value="HTH_1"/>
    <property type="match status" value="1"/>
</dbReference>
<dbReference type="InterPro" id="IPR005119">
    <property type="entry name" value="LysR_subst-bd"/>
</dbReference>
<accession>A0ABU2LX36</accession>
<dbReference type="PANTHER" id="PTHR30346">
    <property type="entry name" value="TRANSCRIPTIONAL DUAL REGULATOR HCAR-RELATED"/>
    <property type="match status" value="1"/>
</dbReference>
<evidence type="ECO:0000313" key="6">
    <source>
        <dbReference type="EMBL" id="MDT0322144.1"/>
    </source>
</evidence>
<comment type="similarity">
    <text evidence="1">Belongs to the LysR transcriptional regulatory family.</text>
</comment>
<organism evidence="6 7">
    <name type="scientific">Streptomyces millisiae</name>
    <dbReference type="NCBI Taxonomy" id="3075542"/>
    <lineage>
        <taxon>Bacteria</taxon>
        <taxon>Bacillati</taxon>
        <taxon>Actinomycetota</taxon>
        <taxon>Actinomycetes</taxon>
        <taxon>Kitasatosporales</taxon>
        <taxon>Streptomycetaceae</taxon>
        <taxon>Streptomyces</taxon>
    </lineage>
</organism>
<dbReference type="InterPro" id="IPR036388">
    <property type="entry name" value="WH-like_DNA-bd_sf"/>
</dbReference>